<evidence type="ECO:0000259" key="2">
    <source>
        <dbReference type="Pfam" id="PF01471"/>
    </source>
</evidence>
<name>A0A9X1Z344_9GAMM</name>
<dbReference type="InterPro" id="IPR036365">
    <property type="entry name" value="PGBD-like_sf"/>
</dbReference>
<dbReference type="InterPro" id="IPR002477">
    <property type="entry name" value="Peptidoglycan-bd-like"/>
</dbReference>
<gene>
    <name evidence="3" type="ORF">L2749_05810</name>
</gene>
<dbReference type="PROSITE" id="PS51257">
    <property type="entry name" value="PROKAR_LIPOPROTEIN"/>
    <property type="match status" value="1"/>
</dbReference>
<dbReference type="AlphaFoldDB" id="A0A9X1Z344"/>
<reference evidence="3" key="1">
    <citation type="submission" date="2022-01" db="EMBL/GenBank/DDBJ databases">
        <title>Whole genome-based taxonomy of the Shewanellaceae.</title>
        <authorList>
            <person name="Martin-Rodriguez A.J."/>
        </authorList>
    </citation>
    <scope>NUCLEOTIDE SEQUENCE</scope>
    <source>
        <strain evidence="3">DSM 23803</strain>
    </source>
</reference>
<feature type="signal peptide" evidence="1">
    <location>
        <begin position="1"/>
        <end position="29"/>
    </location>
</feature>
<evidence type="ECO:0000256" key="1">
    <source>
        <dbReference type="SAM" id="SignalP"/>
    </source>
</evidence>
<keyword evidence="4" id="KW-1185">Reference proteome</keyword>
<dbReference type="InterPro" id="IPR036366">
    <property type="entry name" value="PGBDSf"/>
</dbReference>
<protein>
    <submittedName>
        <fullName evidence="3">Peptidoglycan-binding protein</fullName>
    </submittedName>
</protein>
<dbReference type="Pfam" id="PF01471">
    <property type="entry name" value="PG_binding_1"/>
    <property type="match status" value="1"/>
</dbReference>
<evidence type="ECO:0000313" key="3">
    <source>
        <dbReference type="EMBL" id="MCL1104776.1"/>
    </source>
</evidence>
<dbReference type="Gene3D" id="1.10.101.10">
    <property type="entry name" value="PGBD-like superfamily/PGBD"/>
    <property type="match status" value="1"/>
</dbReference>
<feature type="chain" id="PRO_5040971348" evidence="1">
    <location>
        <begin position="30"/>
        <end position="511"/>
    </location>
</feature>
<dbReference type="RefSeq" id="WP_229779938.1">
    <property type="nucleotide sequence ID" value="NZ_BMQI01000009.1"/>
</dbReference>
<proteinExistence type="predicted"/>
<dbReference type="SUPFAM" id="SSF47090">
    <property type="entry name" value="PGBD-like"/>
    <property type="match status" value="1"/>
</dbReference>
<feature type="domain" description="Peptidoglycan binding-like" evidence="2">
    <location>
        <begin position="453"/>
        <end position="507"/>
    </location>
</feature>
<keyword evidence="1" id="KW-0732">Signal</keyword>
<dbReference type="Proteomes" id="UP001139408">
    <property type="component" value="Unassembled WGS sequence"/>
</dbReference>
<comment type="caution">
    <text evidence="3">The sequence shown here is derived from an EMBL/GenBank/DDBJ whole genome shotgun (WGS) entry which is preliminary data.</text>
</comment>
<evidence type="ECO:0000313" key="4">
    <source>
        <dbReference type="Proteomes" id="UP001139408"/>
    </source>
</evidence>
<dbReference type="EMBL" id="JAKILJ010000009">
    <property type="protein sequence ID" value="MCL1104776.1"/>
    <property type="molecule type" value="Genomic_DNA"/>
</dbReference>
<sequence length="511" mass="56698">MATARTTIFKLSTLSAALLLTACSNLSQPANVSVYNAEELAQRNTALLEREKAVAKREAQAQDALTVKTSPEGELLPPNATPGECYARVWVEPTYQNYTETVMVKEASEKVDIVPAQYQQVTETIEVQPASYKMVAVPATYDVVTEQKLVRAAGEQWLVDLRKGSAPASAELLKAASDHGINLNNATAGMCFHEHYMPARYEQKGESVLVAEAYEVVETIPAEFRWVEKRILVKEASTRMEQVAAQYETVTEEVVDVPAHTIWKKGVGPIQKIDEATGEIMCLVEVPATYKTLTKRVLVSPATTRTVDVPEEYETVRIQELVSEAKEVRTQVPAKYKDVQVTQKVADVEFVWHEVHNDEHPKATRTGNKICLTATPAEYETVSRRVVVSPATTQRVDIEAKYETMNVTKLVSATKELRTEIPAEFETVSLSRIDKDGFMEWRPILCETNMTRSTITDLQQALATKGYNPGKIDGVVGVDTIKAVNAFQKDNDLPTDKYINIETVKALGVSL</sequence>
<organism evidence="3 4">
    <name type="scientific">Shewanella algicola</name>
    <dbReference type="NCBI Taxonomy" id="640633"/>
    <lineage>
        <taxon>Bacteria</taxon>
        <taxon>Pseudomonadati</taxon>
        <taxon>Pseudomonadota</taxon>
        <taxon>Gammaproteobacteria</taxon>
        <taxon>Alteromonadales</taxon>
        <taxon>Shewanellaceae</taxon>
        <taxon>Shewanella</taxon>
    </lineage>
</organism>
<accession>A0A9X1Z344</accession>